<evidence type="ECO:0000256" key="3">
    <source>
        <dbReference type="ARBA" id="ARBA00022448"/>
    </source>
</evidence>
<keyword evidence="6 8" id="KW-1133">Transmembrane helix</keyword>
<dbReference type="AlphaFoldDB" id="A0A2N5NA22"/>
<dbReference type="Gene3D" id="1.20.1740.10">
    <property type="entry name" value="Amino acid/polyamine transporter I"/>
    <property type="match status" value="1"/>
</dbReference>
<evidence type="ECO:0000256" key="7">
    <source>
        <dbReference type="ARBA" id="ARBA00023136"/>
    </source>
</evidence>
<sequence length="362" mass="39176">MNEERNTSISARGFAVLTVYFMIGTSILIAPAGLALAAKQDAWMAALFGVGLNIALVALYAALGKLRQHESLVQMCVSALGRWAGGLLGLAFVAFFYLLASLMIGDLGYFLTTQNLPETPIEVLQLLFVLLAVYAVRLGKSAYSRAAELFFPFLLLLFTLLVLTTLPRIDPRNFEPLLEFGLRPIVKGGINLFALQEMIVLLMLYPYVRRAAGRSGAMIGGTVLGGIVLVVTTAASIGVLCAGVTANQLFPAYALAKNISIGHFLERIEGMIIFIWVLSILIKIVITFDAALIGLGQLFGLRSTLALTLPLGVGMVVVAQLCYPNTVFVQDFLSKNWTPFASIFLVFAPLLLYAVHLIRARA</sequence>
<dbReference type="RefSeq" id="WP_101808018.1">
    <property type="nucleotide sequence ID" value="NZ_NFEZ01000003.1"/>
</dbReference>
<keyword evidence="5 8" id="KW-0812">Transmembrane</keyword>
<dbReference type="PANTHER" id="PTHR34975:SF2">
    <property type="entry name" value="SPORE GERMINATION PROTEIN A2"/>
    <property type="match status" value="1"/>
</dbReference>
<evidence type="ECO:0000256" key="5">
    <source>
        <dbReference type="ARBA" id="ARBA00022692"/>
    </source>
</evidence>
<dbReference type="NCBIfam" id="TIGR00912">
    <property type="entry name" value="2A0309"/>
    <property type="match status" value="1"/>
</dbReference>
<evidence type="ECO:0000256" key="4">
    <source>
        <dbReference type="ARBA" id="ARBA00022544"/>
    </source>
</evidence>
<evidence type="ECO:0000256" key="2">
    <source>
        <dbReference type="ARBA" id="ARBA00007998"/>
    </source>
</evidence>
<protein>
    <submittedName>
        <fullName evidence="9">Spore germination protein GerKB</fullName>
    </submittedName>
</protein>
<organism evidence="9 10">
    <name type="scientific">Paenibacillus pasadenensis</name>
    <dbReference type="NCBI Taxonomy" id="217090"/>
    <lineage>
        <taxon>Bacteria</taxon>
        <taxon>Bacillati</taxon>
        <taxon>Bacillota</taxon>
        <taxon>Bacilli</taxon>
        <taxon>Bacillales</taxon>
        <taxon>Paenibacillaceae</taxon>
        <taxon>Paenibacillus</taxon>
    </lineage>
</organism>
<evidence type="ECO:0000256" key="8">
    <source>
        <dbReference type="SAM" id="Phobius"/>
    </source>
</evidence>
<feature type="transmembrane region" description="Helical" evidence="8">
    <location>
        <begin position="119"/>
        <end position="137"/>
    </location>
</feature>
<comment type="similarity">
    <text evidence="2">Belongs to the amino acid-polyamine-organocation (APC) superfamily. Spore germination protein (SGP) (TC 2.A.3.9) family.</text>
</comment>
<dbReference type="GO" id="GO:0016020">
    <property type="term" value="C:membrane"/>
    <property type="evidence" value="ECO:0007669"/>
    <property type="project" value="UniProtKB-SubCell"/>
</dbReference>
<keyword evidence="4" id="KW-0309">Germination</keyword>
<comment type="subcellular location">
    <subcellularLocation>
        <location evidence="1">Membrane</location>
        <topology evidence="1">Multi-pass membrane protein</topology>
    </subcellularLocation>
</comment>
<comment type="caution">
    <text evidence="9">The sequence shown here is derived from an EMBL/GenBank/DDBJ whole genome shotgun (WGS) entry which is preliminary data.</text>
</comment>
<feature type="transmembrane region" description="Helical" evidence="8">
    <location>
        <begin position="12"/>
        <end position="36"/>
    </location>
</feature>
<dbReference type="Proteomes" id="UP000234789">
    <property type="component" value="Unassembled WGS sequence"/>
</dbReference>
<keyword evidence="3" id="KW-0813">Transport</keyword>
<feature type="transmembrane region" description="Helical" evidence="8">
    <location>
        <begin position="305"/>
        <end position="328"/>
    </location>
</feature>
<feature type="transmembrane region" description="Helical" evidence="8">
    <location>
        <begin position="83"/>
        <end position="104"/>
    </location>
</feature>
<feature type="transmembrane region" description="Helical" evidence="8">
    <location>
        <begin position="189"/>
        <end position="208"/>
    </location>
</feature>
<feature type="transmembrane region" description="Helical" evidence="8">
    <location>
        <begin position="42"/>
        <end position="63"/>
    </location>
</feature>
<feature type="transmembrane region" description="Helical" evidence="8">
    <location>
        <begin position="220"/>
        <end position="250"/>
    </location>
</feature>
<accession>A0A2N5NA22</accession>
<dbReference type="Pfam" id="PF03845">
    <property type="entry name" value="Spore_permease"/>
    <property type="match status" value="1"/>
</dbReference>
<keyword evidence="7 8" id="KW-0472">Membrane</keyword>
<evidence type="ECO:0000256" key="1">
    <source>
        <dbReference type="ARBA" id="ARBA00004141"/>
    </source>
</evidence>
<feature type="transmembrane region" description="Helical" evidence="8">
    <location>
        <begin position="149"/>
        <end position="169"/>
    </location>
</feature>
<dbReference type="PANTHER" id="PTHR34975">
    <property type="entry name" value="SPORE GERMINATION PROTEIN A2"/>
    <property type="match status" value="1"/>
</dbReference>
<reference evidence="9 10" key="1">
    <citation type="submission" date="2017-05" db="EMBL/GenBank/DDBJ databases">
        <title>Functional genome analysis of Paenibacillus pasadenensis strain R16: insights on endophytic life style and antifungal activity.</title>
        <authorList>
            <person name="Passera A."/>
            <person name="Marcolungo L."/>
            <person name="Casati P."/>
            <person name="Brasca M."/>
            <person name="Quaglino F."/>
            <person name="Delledonne M."/>
        </authorList>
    </citation>
    <scope>NUCLEOTIDE SEQUENCE [LARGE SCALE GENOMIC DNA]</scope>
    <source>
        <strain evidence="9 10">R16</strain>
    </source>
</reference>
<dbReference type="InterPro" id="IPR004761">
    <property type="entry name" value="Spore_GerAB"/>
</dbReference>
<dbReference type="GO" id="GO:0009847">
    <property type="term" value="P:spore germination"/>
    <property type="evidence" value="ECO:0007669"/>
    <property type="project" value="InterPro"/>
</dbReference>
<keyword evidence="10" id="KW-1185">Reference proteome</keyword>
<name>A0A2N5NA22_9BACL</name>
<evidence type="ECO:0000256" key="6">
    <source>
        <dbReference type="ARBA" id="ARBA00022989"/>
    </source>
</evidence>
<evidence type="ECO:0000313" key="9">
    <source>
        <dbReference type="EMBL" id="PLT47164.1"/>
    </source>
</evidence>
<feature type="transmembrane region" description="Helical" evidence="8">
    <location>
        <begin position="270"/>
        <end position="293"/>
    </location>
</feature>
<dbReference type="EMBL" id="NFEZ01000003">
    <property type="protein sequence ID" value="PLT47164.1"/>
    <property type="molecule type" value="Genomic_DNA"/>
</dbReference>
<evidence type="ECO:0000313" key="10">
    <source>
        <dbReference type="Proteomes" id="UP000234789"/>
    </source>
</evidence>
<feature type="transmembrane region" description="Helical" evidence="8">
    <location>
        <begin position="340"/>
        <end position="358"/>
    </location>
</feature>
<gene>
    <name evidence="9" type="ORF">B8V81_1388</name>
</gene>
<proteinExistence type="inferred from homology"/>